<keyword evidence="1" id="KW-0812">Transmembrane</keyword>
<dbReference type="AlphaFoldDB" id="A0A0L6VDJ6"/>
<protein>
    <submittedName>
        <fullName evidence="2">Uncharacterized protein</fullName>
    </submittedName>
</protein>
<name>A0A0L6VDJ6_9BASI</name>
<evidence type="ECO:0000313" key="2">
    <source>
        <dbReference type="EMBL" id="KNZ58818.1"/>
    </source>
</evidence>
<dbReference type="EMBL" id="LAVV01006676">
    <property type="protein sequence ID" value="KNZ58818.1"/>
    <property type="molecule type" value="Genomic_DNA"/>
</dbReference>
<dbReference type="VEuPathDB" id="FungiDB:VP01_1855g1"/>
<gene>
    <name evidence="2" type="ORF">VP01_1855g1</name>
</gene>
<organism evidence="2 3">
    <name type="scientific">Puccinia sorghi</name>
    <dbReference type="NCBI Taxonomy" id="27349"/>
    <lineage>
        <taxon>Eukaryota</taxon>
        <taxon>Fungi</taxon>
        <taxon>Dikarya</taxon>
        <taxon>Basidiomycota</taxon>
        <taxon>Pucciniomycotina</taxon>
        <taxon>Pucciniomycetes</taxon>
        <taxon>Pucciniales</taxon>
        <taxon>Pucciniaceae</taxon>
        <taxon>Puccinia</taxon>
    </lineage>
</organism>
<keyword evidence="1" id="KW-0472">Membrane</keyword>
<reference evidence="2 3" key="1">
    <citation type="submission" date="2015-08" db="EMBL/GenBank/DDBJ databases">
        <title>Next Generation Sequencing and Analysis of the Genome of Puccinia sorghi L Schw, the Causal Agent of Maize Common Rust.</title>
        <authorList>
            <person name="Rochi L."/>
            <person name="Burguener G."/>
            <person name="Darino M."/>
            <person name="Turjanski A."/>
            <person name="Kreff E."/>
            <person name="Dieguez M.J."/>
            <person name="Sacco F."/>
        </authorList>
    </citation>
    <scope>NUCLEOTIDE SEQUENCE [LARGE SCALE GENOMIC DNA]</scope>
    <source>
        <strain evidence="2 3">RO10H11247</strain>
    </source>
</reference>
<evidence type="ECO:0000313" key="3">
    <source>
        <dbReference type="Proteomes" id="UP000037035"/>
    </source>
</evidence>
<feature type="transmembrane region" description="Helical" evidence="1">
    <location>
        <begin position="279"/>
        <end position="296"/>
    </location>
</feature>
<keyword evidence="3" id="KW-1185">Reference proteome</keyword>
<dbReference type="Proteomes" id="UP000037035">
    <property type="component" value="Unassembled WGS sequence"/>
</dbReference>
<evidence type="ECO:0000256" key="1">
    <source>
        <dbReference type="SAM" id="Phobius"/>
    </source>
</evidence>
<proteinExistence type="predicted"/>
<keyword evidence="1" id="KW-1133">Transmembrane helix</keyword>
<sequence>MSDEHQLTQSAGLKCRFRDLKGLDTTGRAKRGFNKKEGPHFAFSGNFWQWSSQCKRNIFTLGEFLISFLLASGFRLRKHVLDETAFQLPTRLSGLPHHYLEHAANPSGTQSALFIGKTITHYVPFVRIIHVSLPQECTNNSQQHPYLYLVISHLENPLNTSMSLAGLSLIESTSLTILKKQTIGIDQSIHGKSSHTRNQEATGKPDTLQCRTRRLEVVQTNTGLGTTNKFSNSITHQQGAARCSEWFHRGASSSCPTRTYTHDFGFVDIIPRRFNRKKPITIILVTICCCFCASLLHKTMLRNIIMNQTHVNKYNFGVKSIIGDENLVVNGKDATKYSKPQLFFKGHVEPRKRLVAE</sequence>
<accession>A0A0L6VDJ6</accession>
<comment type="caution">
    <text evidence="2">The sequence shown here is derived from an EMBL/GenBank/DDBJ whole genome shotgun (WGS) entry which is preliminary data.</text>
</comment>